<evidence type="ECO:0000313" key="1">
    <source>
        <dbReference type="EMBL" id="SMC33101.1"/>
    </source>
</evidence>
<dbReference type="EMBL" id="FWXI01000001">
    <property type="protein sequence ID" value="SMC33101.1"/>
    <property type="molecule type" value="Genomic_DNA"/>
</dbReference>
<dbReference type="AlphaFoldDB" id="A0A1W1YBB7"/>
<reference evidence="1 2" key="1">
    <citation type="submission" date="2017-04" db="EMBL/GenBank/DDBJ databases">
        <authorList>
            <person name="Afonso C.L."/>
            <person name="Miller P.J."/>
            <person name="Scott M.A."/>
            <person name="Spackman E."/>
            <person name="Goraichik I."/>
            <person name="Dimitrov K.M."/>
            <person name="Suarez D.L."/>
            <person name="Swayne D.E."/>
        </authorList>
    </citation>
    <scope>NUCLEOTIDE SEQUENCE [LARGE SCALE GENOMIC DNA]</scope>
    <source>
        <strain evidence="1 2">DSM 5090</strain>
    </source>
</reference>
<protein>
    <submittedName>
        <fullName evidence="1">Uncharacterized protein</fullName>
    </submittedName>
</protein>
<keyword evidence="2" id="KW-1185">Reference proteome</keyword>
<organism evidence="1 2">
    <name type="scientific">Sporomusa malonica</name>
    <dbReference type="NCBI Taxonomy" id="112901"/>
    <lineage>
        <taxon>Bacteria</taxon>
        <taxon>Bacillati</taxon>
        <taxon>Bacillota</taxon>
        <taxon>Negativicutes</taxon>
        <taxon>Selenomonadales</taxon>
        <taxon>Sporomusaceae</taxon>
        <taxon>Sporomusa</taxon>
    </lineage>
</organism>
<sequence>MEEILYVLYYDGKPLKVPHCRIRCAYDSEIRARQVINGVLKQRGEIDISKITIVKYGRAEDGRNPNH</sequence>
<evidence type="ECO:0000313" key="2">
    <source>
        <dbReference type="Proteomes" id="UP000192738"/>
    </source>
</evidence>
<dbReference type="STRING" id="112901.SAMN04488500_101174"/>
<name>A0A1W1YBB7_9FIRM</name>
<accession>A0A1W1YBB7</accession>
<proteinExistence type="predicted"/>
<gene>
    <name evidence="1" type="ORF">SAMN04488500_101174</name>
</gene>
<dbReference type="Proteomes" id="UP000192738">
    <property type="component" value="Unassembled WGS sequence"/>
</dbReference>